<reference evidence="3" key="1">
    <citation type="journal article" date="2013" name="Nature">
        <title>Draft genome of the wheat A-genome progenitor Triticum urartu.</title>
        <authorList>
            <person name="Ling H.Q."/>
            <person name="Zhao S."/>
            <person name="Liu D."/>
            <person name="Wang J."/>
            <person name="Sun H."/>
            <person name="Zhang C."/>
            <person name="Fan H."/>
            <person name="Li D."/>
            <person name="Dong L."/>
            <person name="Tao Y."/>
            <person name="Gao C."/>
            <person name="Wu H."/>
            <person name="Li Y."/>
            <person name="Cui Y."/>
            <person name="Guo X."/>
            <person name="Zheng S."/>
            <person name="Wang B."/>
            <person name="Yu K."/>
            <person name="Liang Q."/>
            <person name="Yang W."/>
            <person name="Lou X."/>
            <person name="Chen J."/>
            <person name="Feng M."/>
            <person name="Jian J."/>
            <person name="Zhang X."/>
            <person name="Luo G."/>
            <person name="Jiang Y."/>
            <person name="Liu J."/>
            <person name="Wang Z."/>
            <person name="Sha Y."/>
            <person name="Zhang B."/>
            <person name="Wu H."/>
            <person name="Tang D."/>
            <person name="Shen Q."/>
            <person name="Xue P."/>
            <person name="Zou S."/>
            <person name="Wang X."/>
            <person name="Liu X."/>
            <person name="Wang F."/>
            <person name="Yang Y."/>
            <person name="An X."/>
            <person name="Dong Z."/>
            <person name="Zhang K."/>
            <person name="Zhang X."/>
            <person name="Luo M.C."/>
            <person name="Dvorak J."/>
            <person name="Tong Y."/>
            <person name="Wang J."/>
            <person name="Yang H."/>
            <person name="Li Z."/>
            <person name="Wang D."/>
            <person name="Zhang A."/>
            <person name="Wang J."/>
        </authorList>
    </citation>
    <scope>NUCLEOTIDE SEQUENCE</scope>
</reference>
<dbReference type="GO" id="GO:0019898">
    <property type="term" value="C:extrinsic component of membrane"/>
    <property type="evidence" value="ECO:0007669"/>
    <property type="project" value="InterPro"/>
</dbReference>
<dbReference type="GO" id="GO:0005685">
    <property type="term" value="C:U1 snRNP"/>
    <property type="evidence" value="ECO:0007669"/>
    <property type="project" value="InterPro"/>
</dbReference>
<dbReference type="AlphaFoldDB" id="M7ZK52"/>
<dbReference type="GO" id="GO:0003729">
    <property type="term" value="F:mRNA binding"/>
    <property type="evidence" value="ECO:0007669"/>
    <property type="project" value="InterPro"/>
</dbReference>
<dbReference type="InterPro" id="IPR002683">
    <property type="entry name" value="PsbP_C"/>
</dbReference>
<dbReference type="GO" id="GO:0015979">
    <property type="term" value="P:photosynthesis"/>
    <property type="evidence" value="ECO:0007669"/>
    <property type="project" value="InterPro"/>
</dbReference>
<dbReference type="GO" id="GO:0005509">
    <property type="term" value="F:calcium ion binding"/>
    <property type="evidence" value="ECO:0007669"/>
    <property type="project" value="InterPro"/>
</dbReference>
<organism evidence="3">
    <name type="scientific">Triticum urartu</name>
    <name type="common">Red wild einkorn</name>
    <name type="synonym">Crithodium urartu</name>
    <dbReference type="NCBI Taxonomy" id="4572"/>
    <lineage>
        <taxon>Eukaryota</taxon>
        <taxon>Viridiplantae</taxon>
        <taxon>Streptophyta</taxon>
        <taxon>Embryophyta</taxon>
        <taxon>Tracheophyta</taxon>
        <taxon>Spermatophyta</taxon>
        <taxon>Magnoliopsida</taxon>
        <taxon>Liliopsida</taxon>
        <taxon>Poales</taxon>
        <taxon>Poaceae</taxon>
        <taxon>BOP clade</taxon>
        <taxon>Pooideae</taxon>
        <taxon>Triticodae</taxon>
        <taxon>Triticeae</taxon>
        <taxon>Triticinae</taxon>
        <taxon>Triticum</taxon>
    </lineage>
</organism>
<dbReference type="eggNOG" id="KOG0796">
    <property type="taxonomic scope" value="Eukaryota"/>
</dbReference>
<evidence type="ECO:0000256" key="1">
    <source>
        <dbReference type="ARBA" id="ARBA00005655"/>
    </source>
</evidence>
<feature type="domain" description="PsbP C-terminal" evidence="2">
    <location>
        <begin position="152"/>
        <end position="194"/>
    </location>
</feature>
<dbReference type="GO" id="GO:0006376">
    <property type="term" value="P:mRNA splice site recognition"/>
    <property type="evidence" value="ECO:0007669"/>
    <property type="project" value="InterPro"/>
</dbReference>
<accession>M7ZK52</accession>
<dbReference type="Gene3D" id="3.40.1000.10">
    <property type="entry name" value="Mog1/PsbP, alpha/beta/alpha sandwich"/>
    <property type="match status" value="1"/>
</dbReference>
<dbReference type="STRING" id="4572.M7ZK52"/>
<dbReference type="InterPro" id="IPR004882">
    <property type="entry name" value="Luc7-rel"/>
</dbReference>
<protein>
    <submittedName>
        <fullName evidence="3">PsbP-like protein 1, chloroplastic</fullName>
    </submittedName>
</protein>
<name>M7ZK52_TRIUA</name>
<sequence>MEWSCLGRRSFVKDKQQQPAPSRTPLREEDGAGGELEEEVFDVVADRALALPQAHWSVQRSRGAESWGGSPADSIRAPGKAIPRRPGSSAKIGGSYAGVCSDSLSGVSGHGASRVAQGGSTGVVLARGLLREGVIHVALDIDALFCGSVPTEVSVQGQDKVYKDVIEPLESVSINMIPTTKEDIRDLGPPDPATREWTSRLPCTTPMTSLTTSAMRCCAAVQPRSTAVAALLASYEEVKAKGSENFDRELEDMIDRLIVECERKIQGVLKRLTDEDAKAAIAISVSEVPQSEEVAQLSKEIKEKMKEADIFGNAHLIHIMPSWL</sequence>
<dbReference type="GO" id="GO:0009654">
    <property type="term" value="C:photosystem II oxygen evolving complex"/>
    <property type="evidence" value="ECO:0007669"/>
    <property type="project" value="InterPro"/>
</dbReference>
<dbReference type="InterPro" id="IPR016123">
    <property type="entry name" value="Mog1/PsbP_a/b/a-sand"/>
</dbReference>
<gene>
    <name evidence="3" type="ORF">TRIUR3_24657</name>
</gene>
<evidence type="ECO:0000259" key="2">
    <source>
        <dbReference type="Pfam" id="PF01789"/>
    </source>
</evidence>
<evidence type="ECO:0000313" key="3">
    <source>
        <dbReference type="EMBL" id="EMS52725.1"/>
    </source>
</evidence>
<dbReference type="EMBL" id="KD203560">
    <property type="protein sequence ID" value="EMS52725.1"/>
    <property type="molecule type" value="Genomic_DNA"/>
</dbReference>
<dbReference type="Pfam" id="PF01789">
    <property type="entry name" value="PsbP"/>
    <property type="match status" value="1"/>
</dbReference>
<dbReference type="PANTHER" id="PTHR12375">
    <property type="entry name" value="RNA-BINDING PROTEIN LUC7-RELATED"/>
    <property type="match status" value="1"/>
</dbReference>
<dbReference type="SUPFAM" id="SSF55724">
    <property type="entry name" value="Mog1p/PsbP-like"/>
    <property type="match status" value="1"/>
</dbReference>
<comment type="similarity">
    <text evidence="1">Belongs to the Luc7 family.</text>
</comment>
<proteinExistence type="inferred from homology"/>